<proteinExistence type="predicted"/>
<dbReference type="RefSeq" id="WP_078923395.1">
    <property type="nucleotide sequence ID" value="NZ_FUYB01000017.1"/>
</dbReference>
<dbReference type="CDD" id="cd22784">
    <property type="entry name" value="DPBB_MltA_YuiC-like"/>
    <property type="match status" value="1"/>
</dbReference>
<gene>
    <name evidence="2" type="ORF">SAMN02745130_02940</name>
</gene>
<organism evidence="2 3">
    <name type="scientific">Thiothrix eikelboomii</name>
    <dbReference type="NCBI Taxonomy" id="92487"/>
    <lineage>
        <taxon>Bacteria</taxon>
        <taxon>Pseudomonadati</taxon>
        <taxon>Pseudomonadota</taxon>
        <taxon>Gammaproteobacteria</taxon>
        <taxon>Thiotrichales</taxon>
        <taxon>Thiotrichaceae</taxon>
        <taxon>Thiothrix</taxon>
    </lineage>
</organism>
<dbReference type="EMBL" id="FUYB01000017">
    <property type="protein sequence ID" value="SKA88463.1"/>
    <property type="molecule type" value="Genomic_DNA"/>
</dbReference>
<evidence type="ECO:0000256" key="1">
    <source>
        <dbReference type="SAM" id="SignalP"/>
    </source>
</evidence>
<sequence>MTLFNHFLALLVMALVCSSPALAAGKKETTISLRVTATAYNSLPGQTDNTPDLAAWGDRLRPGMKAIAVSRDLLYKYGLKRKAKVRISGLDGEFLVLDKMHQRWEKKIDIYMGMDRHKARRFGRKNVTIKW</sequence>
<dbReference type="AlphaFoldDB" id="A0A1T4XG48"/>
<dbReference type="Proteomes" id="UP000190460">
    <property type="component" value="Unassembled WGS sequence"/>
</dbReference>
<feature type="signal peptide" evidence="1">
    <location>
        <begin position="1"/>
        <end position="23"/>
    </location>
</feature>
<reference evidence="2 3" key="1">
    <citation type="submission" date="2017-02" db="EMBL/GenBank/DDBJ databases">
        <authorList>
            <person name="Peterson S.W."/>
        </authorList>
    </citation>
    <scope>NUCLEOTIDE SEQUENCE [LARGE SCALE GENOMIC DNA]</scope>
    <source>
        <strain evidence="2 3">ATCC 49788</strain>
    </source>
</reference>
<evidence type="ECO:0000313" key="2">
    <source>
        <dbReference type="EMBL" id="SKA88463.1"/>
    </source>
</evidence>
<name>A0A1T4XG48_9GAMM</name>
<protein>
    <submittedName>
        <fullName evidence="2">3D (Asp-Asp-Asp) domain-containing protein</fullName>
    </submittedName>
</protein>
<evidence type="ECO:0000313" key="3">
    <source>
        <dbReference type="Proteomes" id="UP000190460"/>
    </source>
</evidence>
<feature type="chain" id="PRO_5012978909" evidence="1">
    <location>
        <begin position="24"/>
        <end position="131"/>
    </location>
</feature>
<dbReference type="STRING" id="92487.SAMN02745130_02940"/>
<keyword evidence="3" id="KW-1185">Reference proteome</keyword>
<accession>A0A1T4XG48</accession>
<keyword evidence="1" id="KW-0732">Signal</keyword>